<dbReference type="InterPro" id="IPR003016">
    <property type="entry name" value="2-oxoA_DH_lipoyl-BS"/>
</dbReference>
<dbReference type="GO" id="GO:0009249">
    <property type="term" value="P:protein lipoylation"/>
    <property type="evidence" value="ECO:0007669"/>
    <property type="project" value="TreeGrafter"/>
</dbReference>
<accession>A0A915NR73</accession>
<dbReference type="WBParaSite" id="scf7180000420146.g4811">
    <property type="protein sequence ID" value="scf7180000420146.g4811"/>
    <property type="gene ID" value="scf7180000420146.g4811"/>
</dbReference>
<name>A0A915NR73_9BILA</name>
<comment type="cofactor">
    <cofactor evidence="5">
        <name>(R)-lipoate</name>
        <dbReference type="ChEBI" id="CHEBI:83088"/>
    </cofactor>
    <text evidence="5">Binds 1 lipoyl cofactor covalently.</text>
</comment>
<evidence type="ECO:0000256" key="5">
    <source>
        <dbReference type="RuleBase" id="RU364055"/>
    </source>
</evidence>
<dbReference type="GO" id="GO:0005960">
    <property type="term" value="C:glycine cleavage complex"/>
    <property type="evidence" value="ECO:0007669"/>
    <property type="project" value="UniProtKB-UniRule"/>
</dbReference>
<dbReference type="PANTHER" id="PTHR11715">
    <property type="entry name" value="GLYCINE CLEAVAGE SYSTEM H PROTEIN"/>
    <property type="match status" value="1"/>
</dbReference>
<dbReference type="InterPro" id="IPR011053">
    <property type="entry name" value="Single_hybrid_motif"/>
</dbReference>
<dbReference type="NCBIfam" id="TIGR00527">
    <property type="entry name" value="gcvH"/>
    <property type="match status" value="1"/>
</dbReference>
<feature type="domain" description="Lipoyl-binding" evidence="6">
    <location>
        <begin position="136"/>
        <end position="214"/>
    </location>
</feature>
<dbReference type="InterPro" id="IPR017453">
    <property type="entry name" value="GCV_H_sub"/>
</dbReference>
<evidence type="ECO:0000259" key="6">
    <source>
        <dbReference type="PROSITE" id="PS50968"/>
    </source>
</evidence>
<dbReference type="PROSITE" id="PS00189">
    <property type="entry name" value="LIPOYL"/>
    <property type="match status" value="1"/>
</dbReference>
<dbReference type="PROSITE" id="PS50968">
    <property type="entry name" value="BIOTINYL_LIPOYL"/>
    <property type="match status" value="1"/>
</dbReference>
<protein>
    <recommendedName>
        <fullName evidence="5">Glycine cleavage system H protein</fullName>
    </recommendedName>
</protein>
<evidence type="ECO:0000256" key="2">
    <source>
        <dbReference type="ARBA" id="ARBA00022823"/>
    </source>
</evidence>
<comment type="subcellular location">
    <subcellularLocation>
        <location evidence="5">Mitochondrion</location>
    </subcellularLocation>
</comment>
<keyword evidence="2 4" id="KW-0450">Lipoyl</keyword>
<keyword evidence="7" id="KW-1185">Reference proteome</keyword>
<keyword evidence="5" id="KW-0496">Mitochondrion</keyword>
<dbReference type="Pfam" id="PF01597">
    <property type="entry name" value="GCV_H"/>
    <property type="match status" value="2"/>
</dbReference>
<dbReference type="AlphaFoldDB" id="A0A915NR73"/>
<keyword evidence="3 5" id="KW-0809">Transit peptide</keyword>
<dbReference type="Gene3D" id="2.40.50.100">
    <property type="match status" value="2"/>
</dbReference>
<dbReference type="HAMAP" id="MF_00272">
    <property type="entry name" value="GcvH"/>
    <property type="match status" value="1"/>
</dbReference>
<feature type="modified residue" description="N6-lipoyllysine" evidence="4">
    <location>
        <position position="177"/>
    </location>
</feature>
<evidence type="ECO:0000256" key="4">
    <source>
        <dbReference type="PIRSR" id="PIRSR617453-50"/>
    </source>
</evidence>
<dbReference type="PANTHER" id="PTHR11715:SF3">
    <property type="entry name" value="GLYCINE CLEAVAGE SYSTEM H PROTEIN-RELATED"/>
    <property type="match status" value="1"/>
</dbReference>
<dbReference type="GO" id="GO:0019464">
    <property type="term" value="P:glycine decarboxylation via glycine cleavage system"/>
    <property type="evidence" value="ECO:0007669"/>
    <property type="project" value="UniProtKB-UniRule"/>
</dbReference>
<dbReference type="NCBIfam" id="NF002270">
    <property type="entry name" value="PRK01202.1"/>
    <property type="match status" value="1"/>
</dbReference>
<comment type="subunit">
    <text evidence="5">The glycine cleavage system is composed of four proteins: P, T, L and H.</text>
</comment>
<dbReference type="Proteomes" id="UP000887560">
    <property type="component" value="Unplaced"/>
</dbReference>
<proteinExistence type="inferred from homology"/>
<comment type="similarity">
    <text evidence="1 5">Belongs to the GcvH family.</text>
</comment>
<evidence type="ECO:0000256" key="1">
    <source>
        <dbReference type="ARBA" id="ARBA00009249"/>
    </source>
</evidence>
<sequence length="268" mass="30529">MFRSIRALNATICPTLNSNWTLQRIAQNERNCFRQFSFTSKVEDRYYTKKHEWIELEKHVKGEIGTVGITDFAQQSLGDVVYVELPEVGTKLAKDDTAGAIESVKSFIYLLNSTSDRYYTKKHEWIELEKHVKGEIGTVGITDFAQQSLGDVVYVELPEIGTKLAKDDTAGAIESVKAASDLYSPMTGEVVELNAEVQDKPQLVNKSCWLYKLKIVDPSELSQLMDEKTYEEYEASWLYKLKIVDPSELSQLMDEKTYEEYEASESNS</sequence>
<evidence type="ECO:0000256" key="3">
    <source>
        <dbReference type="ARBA" id="ARBA00022946"/>
    </source>
</evidence>
<comment type="function">
    <text evidence="5">The H protein shuttles the methylamine group of glycine from the P protein to the T protein.</text>
</comment>
<reference evidence="8" key="1">
    <citation type="submission" date="2022-11" db="UniProtKB">
        <authorList>
            <consortium name="WormBaseParasite"/>
        </authorList>
    </citation>
    <scope>IDENTIFICATION</scope>
</reference>
<dbReference type="InterPro" id="IPR000089">
    <property type="entry name" value="Biotin_lipoyl"/>
</dbReference>
<dbReference type="InterPro" id="IPR033753">
    <property type="entry name" value="GCV_H/Fam206"/>
</dbReference>
<evidence type="ECO:0000313" key="8">
    <source>
        <dbReference type="WBParaSite" id="scf7180000420146.g4811"/>
    </source>
</evidence>
<dbReference type="SUPFAM" id="SSF51230">
    <property type="entry name" value="Single hybrid motif"/>
    <property type="match status" value="2"/>
</dbReference>
<organism evidence="7 8">
    <name type="scientific">Meloidogyne floridensis</name>
    <dbReference type="NCBI Taxonomy" id="298350"/>
    <lineage>
        <taxon>Eukaryota</taxon>
        <taxon>Metazoa</taxon>
        <taxon>Ecdysozoa</taxon>
        <taxon>Nematoda</taxon>
        <taxon>Chromadorea</taxon>
        <taxon>Rhabditida</taxon>
        <taxon>Tylenchina</taxon>
        <taxon>Tylenchomorpha</taxon>
        <taxon>Tylenchoidea</taxon>
        <taxon>Meloidogynidae</taxon>
        <taxon>Meloidogyninae</taxon>
        <taxon>Meloidogyne</taxon>
    </lineage>
</organism>
<dbReference type="InterPro" id="IPR002930">
    <property type="entry name" value="GCV_H"/>
</dbReference>
<evidence type="ECO:0000313" key="7">
    <source>
        <dbReference type="Proteomes" id="UP000887560"/>
    </source>
</evidence>
<dbReference type="GO" id="GO:0005739">
    <property type="term" value="C:mitochondrion"/>
    <property type="evidence" value="ECO:0007669"/>
    <property type="project" value="UniProtKB-SubCell"/>
</dbReference>
<dbReference type="CDD" id="cd06848">
    <property type="entry name" value="GCS_H"/>
    <property type="match status" value="1"/>
</dbReference>